<dbReference type="GO" id="GO:0003677">
    <property type="term" value="F:DNA binding"/>
    <property type="evidence" value="ECO:0007669"/>
    <property type="project" value="InterPro"/>
</dbReference>
<dbReference type="AlphaFoldDB" id="A0AA90TXE4"/>
<comment type="caution">
    <text evidence="2">The sequence shown here is derived from an EMBL/GenBank/DDBJ whole genome shotgun (WGS) entry which is preliminary data.</text>
</comment>
<evidence type="ECO:0000259" key="1">
    <source>
        <dbReference type="Pfam" id="PF01609"/>
    </source>
</evidence>
<sequence>MDKAYDSEKIHELTREKLGSIAIVPLRQRKRKSIKGRYRKKMVHEFDDKIYPLRNLSETMFSVLKRRYGENLRARKYRNQVKEVKFKVILHNLDKYVKTVFFVWMRISTEPILFYFINCSY</sequence>
<dbReference type="Pfam" id="PF01609">
    <property type="entry name" value="DDE_Tnp_1"/>
    <property type="match status" value="1"/>
</dbReference>
<evidence type="ECO:0000313" key="2">
    <source>
        <dbReference type="EMBL" id="MDR6221732.1"/>
    </source>
</evidence>
<evidence type="ECO:0000313" key="3">
    <source>
        <dbReference type="Proteomes" id="UP001185015"/>
    </source>
</evidence>
<dbReference type="GO" id="GO:0006313">
    <property type="term" value="P:DNA transposition"/>
    <property type="evidence" value="ECO:0007669"/>
    <property type="project" value="InterPro"/>
</dbReference>
<organism evidence="2 3">
    <name type="scientific">Methanococcoides alaskense</name>
    <dbReference type="NCBI Taxonomy" id="325778"/>
    <lineage>
        <taxon>Archaea</taxon>
        <taxon>Methanobacteriati</taxon>
        <taxon>Methanobacteriota</taxon>
        <taxon>Stenosarchaea group</taxon>
        <taxon>Methanomicrobia</taxon>
        <taxon>Methanosarcinales</taxon>
        <taxon>Methanosarcinaceae</taxon>
        <taxon>Methanococcoides</taxon>
    </lineage>
</organism>
<name>A0AA90TXE4_9EURY</name>
<keyword evidence="3" id="KW-1185">Reference proteome</keyword>
<protein>
    <recommendedName>
        <fullName evidence="1">Transposase IS4-like domain-containing protein</fullName>
    </recommendedName>
</protein>
<dbReference type="Proteomes" id="UP001185015">
    <property type="component" value="Unassembled WGS sequence"/>
</dbReference>
<reference evidence="2 3" key="1">
    <citation type="submission" date="2023-07" db="EMBL/GenBank/DDBJ databases">
        <title>Genomic Encyclopedia of Type Strains, Phase IV (KMG-IV): sequencing the most valuable type-strain genomes for metagenomic binning, comparative biology and taxonomic classification.</title>
        <authorList>
            <person name="Goeker M."/>
        </authorList>
    </citation>
    <scope>NUCLEOTIDE SEQUENCE [LARGE SCALE GENOMIC DNA]</scope>
    <source>
        <strain evidence="2 3">DSM 17273</strain>
    </source>
</reference>
<gene>
    <name evidence="2" type="ORF">J2750_000164</name>
</gene>
<dbReference type="InterPro" id="IPR002559">
    <property type="entry name" value="Transposase_11"/>
</dbReference>
<accession>A0AA90TXE4</accession>
<feature type="domain" description="Transposase IS4-like" evidence="1">
    <location>
        <begin position="1"/>
        <end position="93"/>
    </location>
</feature>
<dbReference type="EMBL" id="JAVDQI010000001">
    <property type="protein sequence ID" value="MDR6221732.1"/>
    <property type="molecule type" value="Genomic_DNA"/>
</dbReference>
<dbReference type="GO" id="GO:0004803">
    <property type="term" value="F:transposase activity"/>
    <property type="evidence" value="ECO:0007669"/>
    <property type="project" value="InterPro"/>
</dbReference>
<proteinExistence type="predicted"/>